<dbReference type="AlphaFoldDB" id="A0A401G5Z9"/>
<dbReference type="InParanoid" id="A0A401G5Z9"/>
<comment type="caution">
    <text evidence="2">The sequence shown here is derived from an EMBL/GenBank/DDBJ whole genome shotgun (WGS) entry which is preliminary data.</text>
</comment>
<dbReference type="OrthoDB" id="94039at2759"/>
<dbReference type="SUPFAM" id="SSF53474">
    <property type="entry name" value="alpha/beta-Hydrolases"/>
    <property type="match status" value="1"/>
</dbReference>
<accession>A0A401G5Z9</accession>
<keyword evidence="3" id="KW-1185">Reference proteome</keyword>
<dbReference type="InterPro" id="IPR029058">
    <property type="entry name" value="AB_hydrolase_fold"/>
</dbReference>
<dbReference type="RefSeq" id="XP_027608487.1">
    <property type="nucleotide sequence ID" value="XM_027752686.1"/>
</dbReference>
<dbReference type="EMBL" id="BFAD01000001">
    <property type="protein sequence ID" value="GBE77574.1"/>
    <property type="molecule type" value="Genomic_DNA"/>
</dbReference>
<evidence type="ECO:0000313" key="3">
    <source>
        <dbReference type="Proteomes" id="UP000287166"/>
    </source>
</evidence>
<dbReference type="Pfam" id="PF12697">
    <property type="entry name" value="Abhydrolase_6"/>
    <property type="match status" value="1"/>
</dbReference>
<dbReference type="STRING" id="139825.A0A401G5Z9"/>
<gene>
    <name evidence="2" type="ORF">SCP_0104530</name>
</gene>
<feature type="domain" description="AB hydrolase-1" evidence="1">
    <location>
        <begin position="55"/>
        <end position="194"/>
    </location>
</feature>
<sequence>MSSTFETSTVAFYYPGARDPGLRLVGKRYMSPRKPEAGLSLVFTHCADEEFWEPAWSFNWRNHGESAVLNDTILKVLPTGLSVQEWATALQAFLKSDHLSGHDVVGVGHSSGATALMMSTTSSSDIQPPYKIIILAEPALLTRPVFDSHLTELRAGLSNTQKMIDGRRDAWDDRNEARGFFRKRLPWKIWDPRILELFFVHAISR</sequence>
<reference evidence="2 3" key="1">
    <citation type="journal article" date="2018" name="Sci. Rep.">
        <title>Genome sequence of the cauliflower mushroom Sparassis crispa (Hanabiratake) and its association with beneficial usage.</title>
        <authorList>
            <person name="Kiyama R."/>
            <person name="Furutani Y."/>
            <person name="Kawaguchi K."/>
            <person name="Nakanishi T."/>
        </authorList>
    </citation>
    <scope>NUCLEOTIDE SEQUENCE [LARGE SCALE GENOMIC DNA]</scope>
</reference>
<dbReference type="GeneID" id="38774491"/>
<dbReference type="Gene3D" id="3.40.50.1820">
    <property type="entry name" value="alpha/beta hydrolase"/>
    <property type="match status" value="1"/>
</dbReference>
<proteinExistence type="predicted"/>
<evidence type="ECO:0000259" key="1">
    <source>
        <dbReference type="Pfam" id="PF12697"/>
    </source>
</evidence>
<dbReference type="InterPro" id="IPR000073">
    <property type="entry name" value="AB_hydrolase_1"/>
</dbReference>
<name>A0A401G5Z9_9APHY</name>
<dbReference type="Proteomes" id="UP000287166">
    <property type="component" value="Unassembled WGS sequence"/>
</dbReference>
<evidence type="ECO:0000313" key="2">
    <source>
        <dbReference type="EMBL" id="GBE77574.1"/>
    </source>
</evidence>
<organism evidence="2 3">
    <name type="scientific">Sparassis crispa</name>
    <dbReference type="NCBI Taxonomy" id="139825"/>
    <lineage>
        <taxon>Eukaryota</taxon>
        <taxon>Fungi</taxon>
        <taxon>Dikarya</taxon>
        <taxon>Basidiomycota</taxon>
        <taxon>Agaricomycotina</taxon>
        <taxon>Agaricomycetes</taxon>
        <taxon>Polyporales</taxon>
        <taxon>Sparassidaceae</taxon>
        <taxon>Sparassis</taxon>
    </lineage>
</organism>
<protein>
    <recommendedName>
        <fullName evidence="1">AB hydrolase-1 domain-containing protein</fullName>
    </recommendedName>
</protein>